<protein>
    <submittedName>
        <fullName evidence="1">Uncharacterized protein</fullName>
    </submittedName>
</protein>
<organism evidence="1 2">
    <name type="scientific">Sedimentibacter hydroxybenzoicus DSM 7310</name>
    <dbReference type="NCBI Taxonomy" id="1123245"/>
    <lineage>
        <taxon>Bacteria</taxon>
        <taxon>Bacillati</taxon>
        <taxon>Bacillota</taxon>
        <taxon>Tissierellia</taxon>
        <taxon>Sedimentibacter</taxon>
    </lineage>
</organism>
<dbReference type="RefSeq" id="WP_179237476.1">
    <property type="nucleotide sequence ID" value="NZ_JACBNQ010000004.1"/>
</dbReference>
<gene>
    <name evidence="1" type="ORF">HZF24_06460</name>
</gene>
<dbReference type="Proteomes" id="UP000611629">
    <property type="component" value="Unassembled WGS sequence"/>
</dbReference>
<dbReference type="AlphaFoldDB" id="A0A974BIK5"/>
<evidence type="ECO:0000313" key="1">
    <source>
        <dbReference type="EMBL" id="NYB73782.1"/>
    </source>
</evidence>
<evidence type="ECO:0000313" key="2">
    <source>
        <dbReference type="Proteomes" id="UP000611629"/>
    </source>
</evidence>
<keyword evidence="2" id="KW-1185">Reference proteome</keyword>
<proteinExistence type="predicted"/>
<reference evidence="1" key="1">
    <citation type="submission" date="2020-07" db="EMBL/GenBank/DDBJ databases">
        <title>Genomic analysis of a strain of Sedimentibacter Hydroxybenzoicus DSM7310.</title>
        <authorList>
            <person name="Ma S."/>
        </authorList>
    </citation>
    <scope>NUCLEOTIDE SEQUENCE</scope>
    <source>
        <strain evidence="1">DSM 7310</strain>
    </source>
</reference>
<comment type="caution">
    <text evidence="1">The sequence shown here is derived from an EMBL/GenBank/DDBJ whole genome shotgun (WGS) entry which is preliminary data.</text>
</comment>
<name>A0A974BIK5_SEDHY</name>
<sequence>MENGVKYKMSLKMQIFLEIYPATKGIPGSAIIKIAATKHVETVLKKSV</sequence>
<dbReference type="EMBL" id="JACBNQ010000004">
    <property type="protein sequence ID" value="NYB73782.1"/>
    <property type="molecule type" value="Genomic_DNA"/>
</dbReference>
<accession>A0A974BIK5</accession>